<feature type="domain" description="Solute-binding protein family 5" evidence="3">
    <location>
        <begin position="126"/>
        <end position="534"/>
    </location>
</feature>
<dbReference type="InterPro" id="IPR030678">
    <property type="entry name" value="Peptide/Ni-bd"/>
</dbReference>
<dbReference type="PANTHER" id="PTHR30290">
    <property type="entry name" value="PERIPLASMIC BINDING COMPONENT OF ABC TRANSPORTER"/>
    <property type="match status" value="1"/>
</dbReference>
<evidence type="ECO:0000259" key="3">
    <source>
        <dbReference type="Pfam" id="PF00496"/>
    </source>
</evidence>
<gene>
    <name evidence="4" type="ORF">ACED57_00185</name>
</gene>
<evidence type="ECO:0000313" key="5">
    <source>
        <dbReference type="Proteomes" id="UP001569175"/>
    </source>
</evidence>
<dbReference type="CDD" id="cd08497">
    <property type="entry name" value="MbnE-like"/>
    <property type="match status" value="1"/>
</dbReference>
<evidence type="ECO:0000256" key="2">
    <source>
        <dbReference type="SAM" id="SignalP"/>
    </source>
</evidence>
<comment type="caution">
    <text evidence="4">The sequence shown here is derived from an EMBL/GenBank/DDBJ whole genome shotgun (WGS) entry which is preliminary data.</text>
</comment>
<dbReference type="Gene3D" id="3.10.105.10">
    <property type="entry name" value="Dipeptide-binding Protein, Domain 3"/>
    <property type="match status" value="1"/>
</dbReference>
<dbReference type="InterPro" id="IPR000914">
    <property type="entry name" value="SBP_5_dom"/>
</dbReference>
<keyword evidence="1 2" id="KW-0732">Signal</keyword>
<dbReference type="Proteomes" id="UP001569175">
    <property type="component" value="Unassembled WGS sequence"/>
</dbReference>
<organism evidence="4 5">
    <name type="scientific">Vibrio atlanticus</name>
    <dbReference type="NCBI Taxonomy" id="693153"/>
    <lineage>
        <taxon>Bacteria</taxon>
        <taxon>Pseudomonadati</taxon>
        <taxon>Pseudomonadota</taxon>
        <taxon>Gammaproteobacteria</taxon>
        <taxon>Vibrionales</taxon>
        <taxon>Vibrionaceae</taxon>
        <taxon>Vibrio</taxon>
    </lineage>
</organism>
<feature type="signal peptide" evidence="2">
    <location>
        <begin position="1"/>
        <end position="39"/>
    </location>
</feature>
<dbReference type="RefSeq" id="WP_371706962.1">
    <property type="nucleotide sequence ID" value="NZ_JBFRME010000081.1"/>
</dbReference>
<evidence type="ECO:0000256" key="1">
    <source>
        <dbReference type="ARBA" id="ARBA00022729"/>
    </source>
</evidence>
<dbReference type="PIRSF" id="PIRSF002741">
    <property type="entry name" value="MppA"/>
    <property type="match status" value="1"/>
</dbReference>
<keyword evidence="5" id="KW-1185">Reference proteome</keyword>
<dbReference type="SUPFAM" id="SSF53850">
    <property type="entry name" value="Periplasmic binding protein-like II"/>
    <property type="match status" value="1"/>
</dbReference>
<name>A0ABV4KGJ5_9VIBR</name>
<accession>A0ABV4KGJ5</accession>
<dbReference type="EMBL" id="JBGOOL010000001">
    <property type="protein sequence ID" value="MEZ8051566.1"/>
    <property type="molecule type" value="Genomic_DNA"/>
</dbReference>
<dbReference type="Gene3D" id="3.40.190.10">
    <property type="entry name" value="Periplasmic binding protein-like II"/>
    <property type="match status" value="1"/>
</dbReference>
<reference evidence="4 5" key="1">
    <citation type="submission" date="2024-06" db="EMBL/GenBank/DDBJ databases">
        <authorList>
            <person name="Steensen K."/>
            <person name="Seneca J."/>
            <person name="Bartlau N."/>
            <person name="Yu A.X."/>
            <person name="Polz M.F."/>
        </authorList>
    </citation>
    <scope>NUCLEOTIDE SEQUENCE [LARGE SCALE GENOMIC DNA]</scope>
    <source>
        <strain evidence="4 5">1F9</strain>
    </source>
</reference>
<dbReference type="Pfam" id="PF00496">
    <property type="entry name" value="SBP_bac_5"/>
    <property type="match status" value="1"/>
</dbReference>
<evidence type="ECO:0000313" key="4">
    <source>
        <dbReference type="EMBL" id="MEZ8051566.1"/>
    </source>
</evidence>
<dbReference type="PANTHER" id="PTHR30290:SF64">
    <property type="entry name" value="ABC TRANSPORTER PERIPLASMIC BINDING PROTEIN"/>
    <property type="match status" value="1"/>
</dbReference>
<feature type="chain" id="PRO_5046397256" evidence="2">
    <location>
        <begin position="40"/>
        <end position="631"/>
    </location>
</feature>
<protein>
    <submittedName>
        <fullName evidence="4">Extracellular solute-binding protein</fullName>
    </submittedName>
</protein>
<sequence>MGTDFRSKALQRTQFFRSNLKSCAVMLPLIALYPSVTHASDTESTPTVTVIETTQLVGFGEAKYPADFTHFDYVNPDAPKVGKVTYGSIGTYDSFNRFGSRGVAASYTGEIYDTLMFSPSDEIDAYYPLIASKVRYASDFTWMEININPNAKFQDGKPITAHDVAFTFDKFSKEGVPQYRVYYKEIESVTAVSDLVVRIEMNKPNREKLFSFAQSTRVLPKHFWKDRKLSEPLSEPPVGSGPYKIIRYKSGQSVTYGLDENYWAADLPVNVGRNNFKQVQYDYYRDDTVMLEAFKAGEFDLRTENSAKFWANSYTGVNFDKGHIIKEEINHEKPETAQGFVFNIQSPVFSDPKVREALTYAMDFEWMNKNMFYGQYKRTRSYFQNTDYEAKGLPSEAEVELLSQYKDQIPPRVFTEEFQPPVTDGSGRIRSQMRTAFKLLKEAGWVLKDKVMTNEMTGKPLSFELLIYSPTTERIATPVQKNLKRMGIEMKIRTIDTTQYIKRWRDRDFDMISSSFSANPFPSPNLMIVWNSNYIDSTYNTAGVMDPVVDALTEEIARNQQHPEKLLTLGRSLDRVLQWNFYNIPQWHVGEYRVAMWDKFERPDVLPKYDLGIDTWWISEEKAALLPEKRR</sequence>
<proteinExistence type="predicted"/>
<dbReference type="InterPro" id="IPR039424">
    <property type="entry name" value="SBP_5"/>
</dbReference>